<dbReference type="Gramene" id="FCD_00031891-RA">
    <property type="protein sequence ID" value="FCD_00031891-RA:cds"/>
    <property type="gene ID" value="FCD_00031891"/>
</dbReference>
<accession>A0AA88DPY4</accession>
<sequence>MVVASGTSSLPLYLHIHASLTLFGQPETSAQSVRETVEHSGEFVIFGGVSVPPKIWVWFFLVFIVPHMRSCITTWFLASLLSAHLKKNPLMMFRRQHQFDEIAALG</sequence>
<dbReference type="EMBL" id="BTGU01000080">
    <property type="protein sequence ID" value="GMN58739.1"/>
    <property type="molecule type" value="Genomic_DNA"/>
</dbReference>
<reference evidence="1" key="1">
    <citation type="submission" date="2023-07" db="EMBL/GenBank/DDBJ databases">
        <title>draft genome sequence of fig (Ficus carica).</title>
        <authorList>
            <person name="Takahashi T."/>
            <person name="Nishimura K."/>
        </authorList>
    </citation>
    <scope>NUCLEOTIDE SEQUENCE</scope>
</reference>
<dbReference type="AlphaFoldDB" id="A0AA88DPY4"/>
<protein>
    <submittedName>
        <fullName evidence="1">Uncharacterized protein</fullName>
    </submittedName>
</protein>
<name>A0AA88DPY4_FICCA</name>
<evidence type="ECO:0000313" key="1">
    <source>
        <dbReference type="EMBL" id="GMN58739.1"/>
    </source>
</evidence>
<organism evidence="1 2">
    <name type="scientific">Ficus carica</name>
    <name type="common">Common fig</name>
    <dbReference type="NCBI Taxonomy" id="3494"/>
    <lineage>
        <taxon>Eukaryota</taxon>
        <taxon>Viridiplantae</taxon>
        <taxon>Streptophyta</taxon>
        <taxon>Embryophyta</taxon>
        <taxon>Tracheophyta</taxon>
        <taxon>Spermatophyta</taxon>
        <taxon>Magnoliopsida</taxon>
        <taxon>eudicotyledons</taxon>
        <taxon>Gunneridae</taxon>
        <taxon>Pentapetalae</taxon>
        <taxon>rosids</taxon>
        <taxon>fabids</taxon>
        <taxon>Rosales</taxon>
        <taxon>Moraceae</taxon>
        <taxon>Ficeae</taxon>
        <taxon>Ficus</taxon>
    </lineage>
</organism>
<keyword evidence="2" id="KW-1185">Reference proteome</keyword>
<evidence type="ECO:0000313" key="2">
    <source>
        <dbReference type="Proteomes" id="UP001187192"/>
    </source>
</evidence>
<proteinExistence type="predicted"/>
<comment type="caution">
    <text evidence="1">The sequence shown here is derived from an EMBL/GenBank/DDBJ whole genome shotgun (WGS) entry which is preliminary data.</text>
</comment>
<gene>
    <name evidence="1" type="ORF">TIFTF001_027842</name>
</gene>
<dbReference type="Proteomes" id="UP001187192">
    <property type="component" value="Unassembled WGS sequence"/>
</dbReference>